<keyword evidence="3 6" id="KW-0285">Flavoprotein</keyword>
<evidence type="ECO:0000259" key="7">
    <source>
        <dbReference type="PROSITE" id="PS00623"/>
    </source>
</evidence>
<dbReference type="GO" id="GO:0016020">
    <property type="term" value="C:membrane"/>
    <property type="evidence" value="ECO:0007669"/>
    <property type="project" value="TreeGrafter"/>
</dbReference>
<dbReference type="PANTHER" id="PTHR11552">
    <property type="entry name" value="GLUCOSE-METHANOL-CHOLINE GMC OXIDOREDUCTASE"/>
    <property type="match status" value="1"/>
</dbReference>
<dbReference type="InterPro" id="IPR000172">
    <property type="entry name" value="GMC_OxRdtase_N"/>
</dbReference>
<dbReference type="Proteomes" id="UP000236745">
    <property type="component" value="Unassembled WGS sequence"/>
</dbReference>
<sequence>MANQTFDYIIIGAGSAGCVIAYNILTQTNSSVLLLEAGGSDNNLFIKAPGGMAKVIPTKSWPYMAEPETYTQNRNMDVLQGRVLGGGSSINGMVYVRGQRSDYDAWENDFGATGWNGDSMLHYFIKAENNEAMGNRYHGDHGQLYVSENRYRHPMSDAFVRAGQQAGYEYIVDHNGARMEGVGFYQTTTHNGERASTARTYLKQVRDHKNLKLQLNAMVSRVEIENGRAKGVTYKVHGHEVTANARKEVIVSAGAIGSAKVLQLSGVGPADVLARAGVKQIAELPVGKNFHDHLHMSVNATIKEPISLYGQDKGLKALRHGIEWVFMRSGVLTSPILEAFAFIDSTGSGRPDVQFHFLPILDTWDDPDLNQKGQTHGVTIKAGHLQPKSRGEVEIRSANPEDLPKIRAAYLEKEEDVQGQIRATKLALNFFAQPALADHVVEIFNPNCAADDEAALEDYVRRVSRTVYHPVGTCRIGQSPTDSVVDPELKVHGIEGLRVADSSVMPHIPSGNTNAPTIAIAEKASDLILGISDAVKAAS</sequence>
<dbReference type="GO" id="GO:0019285">
    <property type="term" value="P:glycine betaine biosynthetic process from choline"/>
    <property type="evidence" value="ECO:0007669"/>
    <property type="project" value="TreeGrafter"/>
</dbReference>
<dbReference type="OrthoDB" id="9785276at2"/>
<dbReference type="GO" id="GO:0008812">
    <property type="term" value="F:choline dehydrogenase activity"/>
    <property type="evidence" value="ECO:0007669"/>
    <property type="project" value="TreeGrafter"/>
</dbReference>
<gene>
    <name evidence="8" type="ORF">SAMN05444390_1011338</name>
</gene>
<comment type="cofactor">
    <cofactor evidence="1 5">
        <name>FAD</name>
        <dbReference type="ChEBI" id="CHEBI:57692"/>
    </cofactor>
</comment>
<dbReference type="Gene3D" id="3.30.560.10">
    <property type="entry name" value="Glucose Oxidase, domain 3"/>
    <property type="match status" value="1"/>
</dbReference>
<feature type="binding site" evidence="5">
    <location>
        <position position="219"/>
    </location>
    <ligand>
        <name>FAD</name>
        <dbReference type="ChEBI" id="CHEBI:57692"/>
    </ligand>
</feature>
<evidence type="ECO:0000313" key="9">
    <source>
        <dbReference type="Proteomes" id="UP000236745"/>
    </source>
</evidence>
<dbReference type="Pfam" id="PF00732">
    <property type="entry name" value="GMC_oxred_N"/>
    <property type="match status" value="1"/>
</dbReference>
<dbReference type="SUPFAM" id="SSF51905">
    <property type="entry name" value="FAD/NAD(P)-binding domain"/>
    <property type="match status" value="1"/>
</dbReference>
<dbReference type="PIRSF" id="PIRSF000137">
    <property type="entry name" value="Alcohol_oxidase"/>
    <property type="match status" value="1"/>
</dbReference>
<feature type="binding site" evidence="5">
    <location>
        <begin position="91"/>
        <end position="94"/>
    </location>
    <ligand>
        <name>FAD</name>
        <dbReference type="ChEBI" id="CHEBI:57692"/>
    </ligand>
</feature>
<dbReference type="InterPro" id="IPR007867">
    <property type="entry name" value="GMC_OxRtase_C"/>
</dbReference>
<keyword evidence="9" id="KW-1185">Reference proteome</keyword>
<name>A0A1H5XDM8_9GAMM</name>
<feature type="domain" description="Glucose-methanol-choline oxidoreductase N-terminal" evidence="7">
    <location>
        <begin position="81"/>
        <end position="104"/>
    </location>
</feature>
<evidence type="ECO:0000256" key="3">
    <source>
        <dbReference type="ARBA" id="ARBA00022630"/>
    </source>
</evidence>
<evidence type="ECO:0000256" key="1">
    <source>
        <dbReference type="ARBA" id="ARBA00001974"/>
    </source>
</evidence>
<dbReference type="GO" id="GO:0050660">
    <property type="term" value="F:flavin adenine dinucleotide binding"/>
    <property type="evidence" value="ECO:0007669"/>
    <property type="project" value="InterPro"/>
</dbReference>
<dbReference type="RefSeq" id="WP_104002249.1">
    <property type="nucleotide sequence ID" value="NZ_FNVQ01000001.1"/>
</dbReference>
<dbReference type="InterPro" id="IPR012132">
    <property type="entry name" value="GMC_OxRdtase"/>
</dbReference>
<dbReference type="Gene3D" id="3.50.50.60">
    <property type="entry name" value="FAD/NAD(P)-binding domain"/>
    <property type="match status" value="1"/>
</dbReference>
<dbReference type="InterPro" id="IPR036188">
    <property type="entry name" value="FAD/NAD-bd_sf"/>
</dbReference>
<proteinExistence type="inferred from homology"/>
<evidence type="ECO:0000256" key="2">
    <source>
        <dbReference type="ARBA" id="ARBA00010790"/>
    </source>
</evidence>
<evidence type="ECO:0000256" key="6">
    <source>
        <dbReference type="RuleBase" id="RU003968"/>
    </source>
</evidence>
<keyword evidence="4 5" id="KW-0274">FAD</keyword>
<dbReference type="SUPFAM" id="SSF54373">
    <property type="entry name" value="FAD-linked reductases, C-terminal domain"/>
    <property type="match status" value="1"/>
</dbReference>
<dbReference type="EMBL" id="FNVQ01000001">
    <property type="protein sequence ID" value="SEG09306.1"/>
    <property type="molecule type" value="Genomic_DNA"/>
</dbReference>
<dbReference type="Pfam" id="PF05199">
    <property type="entry name" value="GMC_oxred_C"/>
    <property type="match status" value="1"/>
</dbReference>
<dbReference type="AlphaFoldDB" id="A0A1H5XDM8"/>
<dbReference type="PROSITE" id="PS00623">
    <property type="entry name" value="GMC_OXRED_1"/>
    <property type="match status" value="1"/>
</dbReference>
<comment type="similarity">
    <text evidence="2 6">Belongs to the GMC oxidoreductase family.</text>
</comment>
<dbReference type="PANTHER" id="PTHR11552:SF147">
    <property type="entry name" value="CHOLINE DEHYDROGENASE, MITOCHONDRIAL"/>
    <property type="match status" value="1"/>
</dbReference>
<protein>
    <submittedName>
        <fullName evidence="8">Choline dehydrogenase</fullName>
    </submittedName>
</protein>
<feature type="binding site" evidence="5">
    <location>
        <position position="83"/>
    </location>
    <ligand>
        <name>FAD</name>
        <dbReference type="ChEBI" id="CHEBI:57692"/>
    </ligand>
</feature>
<reference evidence="8 9" key="1">
    <citation type="submission" date="2016-10" db="EMBL/GenBank/DDBJ databases">
        <authorList>
            <person name="de Groot N.N."/>
        </authorList>
    </citation>
    <scope>NUCLEOTIDE SEQUENCE [LARGE SCALE GENOMIC DNA]</scope>
    <source>
        <strain evidence="8 9">DSM 22012</strain>
    </source>
</reference>
<evidence type="ECO:0000256" key="5">
    <source>
        <dbReference type="PIRSR" id="PIRSR000137-2"/>
    </source>
</evidence>
<organism evidence="8 9">
    <name type="scientific">Marinobacterium lutimaris</name>
    <dbReference type="NCBI Taxonomy" id="568106"/>
    <lineage>
        <taxon>Bacteria</taxon>
        <taxon>Pseudomonadati</taxon>
        <taxon>Pseudomonadota</taxon>
        <taxon>Gammaproteobacteria</taxon>
        <taxon>Oceanospirillales</taxon>
        <taxon>Oceanospirillaceae</taxon>
        <taxon>Marinobacterium</taxon>
    </lineage>
</organism>
<evidence type="ECO:0000313" key="8">
    <source>
        <dbReference type="EMBL" id="SEG09306.1"/>
    </source>
</evidence>
<accession>A0A1H5XDM8</accession>
<evidence type="ECO:0000256" key="4">
    <source>
        <dbReference type="ARBA" id="ARBA00022827"/>
    </source>
</evidence>